<name>A0A6C0HQ96_9ZZZZ</name>
<protein>
    <submittedName>
        <fullName evidence="1">Uncharacterized protein</fullName>
    </submittedName>
</protein>
<organism evidence="1">
    <name type="scientific">viral metagenome</name>
    <dbReference type="NCBI Taxonomy" id="1070528"/>
    <lineage>
        <taxon>unclassified sequences</taxon>
        <taxon>metagenomes</taxon>
        <taxon>organismal metagenomes</taxon>
    </lineage>
</organism>
<proteinExistence type="predicted"/>
<evidence type="ECO:0000313" key="1">
    <source>
        <dbReference type="EMBL" id="QHT82316.1"/>
    </source>
</evidence>
<dbReference type="EMBL" id="MN739998">
    <property type="protein sequence ID" value="QHT82316.1"/>
    <property type="molecule type" value="Genomic_DNA"/>
</dbReference>
<dbReference type="AlphaFoldDB" id="A0A6C0HQ96"/>
<accession>A0A6C0HQ96</accession>
<reference evidence="1" key="1">
    <citation type="journal article" date="2020" name="Nature">
        <title>Giant virus diversity and host interactions through global metagenomics.</title>
        <authorList>
            <person name="Schulz F."/>
            <person name="Roux S."/>
            <person name="Paez-Espino D."/>
            <person name="Jungbluth S."/>
            <person name="Walsh D.A."/>
            <person name="Denef V.J."/>
            <person name="McMahon K.D."/>
            <person name="Konstantinidis K.T."/>
            <person name="Eloe-Fadrosh E.A."/>
            <person name="Kyrpides N.C."/>
            <person name="Woyke T."/>
        </authorList>
    </citation>
    <scope>NUCLEOTIDE SEQUENCE</scope>
    <source>
        <strain evidence="1">GVMAG-M-3300023184-161</strain>
    </source>
</reference>
<sequence>MSLWSLSENTSASWQPGNSENIKLLENNNINTNWKYRSYMVKNADEIIKINQINACKAIGLQNIDTNKPNGKTNSPFLYKSFDDDSTPRGYETSNAKMKYISEVTQEKQMATHTATEKKISIVEYLRNLF</sequence>